<sequence length="116" mass="13444">MLQKPFGAEKWITVSTIWPTLSRLLNHHLVPDSKDTSLMKSMKKQMMDDLKERYTGEILKVLTKATLLDPRFKNLRFLTESDRKCAVTNFKLDYNLVQDFKSKEAGPSQPTPKKKS</sequence>
<dbReference type="OrthoDB" id="109171at2759"/>
<accession>A0A1X7SL91</accession>
<protein>
    <submittedName>
        <fullName evidence="1">Uncharacterized protein</fullName>
    </submittedName>
</protein>
<proteinExistence type="predicted"/>
<dbReference type="eggNOG" id="KOG1121">
    <property type="taxonomic scope" value="Eukaryota"/>
</dbReference>
<evidence type="ECO:0000313" key="1">
    <source>
        <dbReference type="EnsemblMetazoa" id="Aqu2.1.02912_001"/>
    </source>
</evidence>
<reference evidence="1" key="1">
    <citation type="submission" date="2017-05" db="UniProtKB">
        <authorList>
            <consortium name="EnsemblMetazoa"/>
        </authorList>
    </citation>
    <scope>IDENTIFICATION</scope>
</reference>
<organism evidence="1">
    <name type="scientific">Amphimedon queenslandica</name>
    <name type="common">Sponge</name>
    <dbReference type="NCBI Taxonomy" id="400682"/>
    <lineage>
        <taxon>Eukaryota</taxon>
        <taxon>Metazoa</taxon>
        <taxon>Porifera</taxon>
        <taxon>Demospongiae</taxon>
        <taxon>Heteroscleromorpha</taxon>
        <taxon>Haplosclerida</taxon>
        <taxon>Niphatidae</taxon>
        <taxon>Amphimedon</taxon>
    </lineage>
</organism>
<dbReference type="InParanoid" id="A0A1X7SL91"/>
<name>A0A1X7SL91_AMPQE</name>
<dbReference type="EnsemblMetazoa" id="Aqu2.1.02912_001">
    <property type="protein sequence ID" value="Aqu2.1.02912_001"/>
    <property type="gene ID" value="Aqu2.1.02912"/>
</dbReference>
<dbReference type="AlphaFoldDB" id="A0A1X7SL91"/>